<accession>A0AA38TMZ1</accession>
<feature type="region of interest" description="Disordered" evidence="6">
    <location>
        <begin position="100"/>
        <end position="175"/>
    </location>
</feature>
<feature type="domain" description="SHSP" evidence="7">
    <location>
        <begin position="7"/>
        <end position="111"/>
    </location>
</feature>
<dbReference type="InterPro" id="IPR002068">
    <property type="entry name" value="A-crystallin/Hsp20_dom"/>
</dbReference>
<dbReference type="GO" id="GO:0005886">
    <property type="term" value="C:plasma membrane"/>
    <property type="evidence" value="ECO:0007669"/>
    <property type="project" value="UniProtKB-SubCell"/>
</dbReference>
<dbReference type="AlphaFoldDB" id="A0AA38TMZ1"/>
<comment type="subcellular location">
    <subcellularLocation>
        <location evidence="1">Cell membrane</location>
        <topology evidence="1">Single-pass membrane protein</topology>
    </subcellularLocation>
</comment>
<evidence type="ECO:0000256" key="4">
    <source>
        <dbReference type="PROSITE-ProRule" id="PRU00285"/>
    </source>
</evidence>
<keyword evidence="3" id="KW-0611">Plant defense</keyword>
<dbReference type="Pfam" id="PF00011">
    <property type="entry name" value="HSP20"/>
    <property type="match status" value="1"/>
</dbReference>
<comment type="caution">
    <text evidence="8">The sequence shown here is derived from an EMBL/GenBank/DDBJ whole genome shotgun (WGS) entry which is preliminary data.</text>
</comment>
<feature type="compositionally biased region" description="Basic and acidic residues" evidence="6">
    <location>
        <begin position="119"/>
        <end position="137"/>
    </location>
</feature>
<dbReference type="GO" id="GO:0006952">
    <property type="term" value="P:defense response"/>
    <property type="evidence" value="ECO:0007669"/>
    <property type="project" value="UniProtKB-KW"/>
</dbReference>
<dbReference type="PROSITE" id="PS01031">
    <property type="entry name" value="SHSP"/>
    <property type="match status" value="1"/>
</dbReference>
<keyword evidence="9" id="KW-1185">Reference proteome</keyword>
<gene>
    <name evidence="8" type="ORF">OSB04_008164</name>
</gene>
<feature type="compositionally biased region" description="Basic and acidic residues" evidence="6">
    <location>
        <begin position="156"/>
        <end position="175"/>
    </location>
</feature>
<evidence type="ECO:0000256" key="1">
    <source>
        <dbReference type="ARBA" id="ARBA00004162"/>
    </source>
</evidence>
<keyword evidence="2" id="KW-0472">Membrane</keyword>
<dbReference type="GO" id="GO:0034605">
    <property type="term" value="P:cellular response to heat"/>
    <property type="evidence" value="ECO:0007669"/>
    <property type="project" value="TreeGrafter"/>
</dbReference>
<dbReference type="PANTHER" id="PTHR43670">
    <property type="entry name" value="HEAT SHOCK PROTEIN 26"/>
    <property type="match status" value="1"/>
</dbReference>
<evidence type="ECO:0000256" key="2">
    <source>
        <dbReference type="ARBA" id="ARBA00022475"/>
    </source>
</evidence>
<evidence type="ECO:0000313" key="9">
    <source>
        <dbReference type="Proteomes" id="UP001172457"/>
    </source>
</evidence>
<evidence type="ECO:0000259" key="7">
    <source>
        <dbReference type="PROSITE" id="PS01031"/>
    </source>
</evidence>
<dbReference type="Proteomes" id="UP001172457">
    <property type="component" value="Chromosome 2"/>
</dbReference>
<dbReference type="EMBL" id="JARYMX010000002">
    <property type="protein sequence ID" value="KAJ9563004.1"/>
    <property type="molecule type" value="Genomic_DNA"/>
</dbReference>
<keyword evidence="2" id="KW-1003">Cell membrane</keyword>
<name>A0AA38TMZ1_9ASTR</name>
<dbReference type="Gene3D" id="2.60.40.790">
    <property type="match status" value="1"/>
</dbReference>
<dbReference type="CDD" id="cd06464">
    <property type="entry name" value="ACD_sHsps-like"/>
    <property type="match status" value="1"/>
</dbReference>
<evidence type="ECO:0000256" key="5">
    <source>
        <dbReference type="RuleBase" id="RU003616"/>
    </source>
</evidence>
<proteinExistence type="inferred from homology"/>
<protein>
    <recommendedName>
        <fullName evidence="7">SHSP domain-containing protein</fullName>
    </recommendedName>
</protein>
<organism evidence="8 9">
    <name type="scientific">Centaurea solstitialis</name>
    <name type="common">yellow star-thistle</name>
    <dbReference type="NCBI Taxonomy" id="347529"/>
    <lineage>
        <taxon>Eukaryota</taxon>
        <taxon>Viridiplantae</taxon>
        <taxon>Streptophyta</taxon>
        <taxon>Embryophyta</taxon>
        <taxon>Tracheophyta</taxon>
        <taxon>Spermatophyta</taxon>
        <taxon>Magnoliopsida</taxon>
        <taxon>eudicotyledons</taxon>
        <taxon>Gunneridae</taxon>
        <taxon>Pentapetalae</taxon>
        <taxon>asterids</taxon>
        <taxon>campanulids</taxon>
        <taxon>Asterales</taxon>
        <taxon>Asteraceae</taxon>
        <taxon>Carduoideae</taxon>
        <taxon>Cardueae</taxon>
        <taxon>Centaureinae</taxon>
        <taxon>Centaurea</taxon>
    </lineage>
</organism>
<dbReference type="SUPFAM" id="SSF49764">
    <property type="entry name" value="HSP20-like chaperones"/>
    <property type="match status" value="1"/>
</dbReference>
<evidence type="ECO:0000313" key="8">
    <source>
        <dbReference type="EMBL" id="KAJ9563004.1"/>
    </source>
</evidence>
<comment type="similarity">
    <text evidence="4 5">Belongs to the small heat shock protein (HSP20) family.</text>
</comment>
<dbReference type="PANTHER" id="PTHR43670:SF73">
    <property type="entry name" value="INACTIVE PROTEIN RESTRICTED TEV MOVEMENT 2-LIKE"/>
    <property type="match status" value="1"/>
</dbReference>
<evidence type="ECO:0000256" key="6">
    <source>
        <dbReference type="SAM" id="MobiDB-lite"/>
    </source>
</evidence>
<dbReference type="InterPro" id="IPR008978">
    <property type="entry name" value="HSP20-like_chaperone"/>
</dbReference>
<evidence type="ECO:0000256" key="3">
    <source>
        <dbReference type="ARBA" id="ARBA00022821"/>
    </source>
</evidence>
<reference evidence="8" key="1">
    <citation type="submission" date="2023-03" db="EMBL/GenBank/DDBJ databases">
        <title>Chromosome-scale reference genome and RAD-based genetic map of yellow starthistle (Centaurea solstitialis) reveal putative structural variation and QTLs associated with invader traits.</title>
        <authorList>
            <person name="Reatini B."/>
            <person name="Cang F.A."/>
            <person name="Jiang Q."/>
            <person name="Mckibben M.T.W."/>
            <person name="Barker M.S."/>
            <person name="Rieseberg L.H."/>
            <person name="Dlugosch K.M."/>
        </authorList>
    </citation>
    <scope>NUCLEOTIDE SEQUENCE</scope>
    <source>
        <strain evidence="8">CAN-66</strain>
        <tissue evidence="8">Leaf</tissue>
    </source>
</reference>
<sequence>MDPKGTIVYQELEPSTEWVTEDECNTLLLYLPGFAKEQLRVQLRSRTLIITGERRLHENTWTRFRKEFLVSEHCDINKISAKFEGSILFVKQPRLITSVAKHEKDPSKKASAPMPTRNPIDDEPKVHQEKTRVETDAKPTSMIQQNEKNGVSLNQKKVEEKDGNSTGKVKEKKEPKDVFENALKKKTFNSGDMKLKLSRNDLNKFFVLVVGFAIGVYCSDFFKSWIA</sequence>
<feature type="compositionally biased region" description="Polar residues" evidence="6">
    <location>
        <begin position="141"/>
        <end position="155"/>
    </location>
</feature>